<evidence type="ECO:0000256" key="3">
    <source>
        <dbReference type="ARBA" id="ARBA00022475"/>
    </source>
</evidence>
<keyword evidence="4 7" id="KW-0812">Transmembrane</keyword>
<dbReference type="InterPro" id="IPR042094">
    <property type="entry name" value="T2SS_GspF_sf"/>
</dbReference>
<dbReference type="Gene3D" id="1.20.81.30">
    <property type="entry name" value="Type II secretion system (T2SS), domain F"/>
    <property type="match status" value="2"/>
</dbReference>
<dbReference type="InterPro" id="IPR003004">
    <property type="entry name" value="GspF/PilC"/>
</dbReference>
<gene>
    <name evidence="9" type="ORF">KDM89_16985</name>
</gene>
<name>A0A941DQ98_9BURK</name>
<keyword evidence="5 7" id="KW-1133">Transmembrane helix</keyword>
<reference evidence="9" key="1">
    <citation type="submission" date="2021-04" db="EMBL/GenBank/DDBJ databases">
        <title>novel species isolated from subtropical streams in China.</title>
        <authorList>
            <person name="Lu H."/>
        </authorList>
    </citation>
    <scope>NUCLEOTIDE SEQUENCE</scope>
    <source>
        <strain evidence="9">LFS511W</strain>
    </source>
</reference>
<dbReference type="InterPro" id="IPR018076">
    <property type="entry name" value="T2SS_GspF_dom"/>
</dbReference>
<dbReference type="AlphaFoldDB" id="A0A941DQ98"/>
<comment type="subcellular location">
    <subcellularLocation>
        <location evidence="1">Cell membrane</location>
        <topology evidence="1">Multi-pass membrane protein</topology>
    </subcellularLocation>
</comment>
<comment type="similarity">
    <text evidence="2">Belongs to the GSP F family.</text>
</comment>
<evidence type="ECO:0000313" key="9">
    <source>
        <dbReference type="EMBL" id="MBR7783844.1"/>
    </source>
</evidence>
<dbReference type="PANTHER" id="PTHR30012">
    <property type="entry name" value="GENERAL SECRETION PATHWAY PROTEIN"/>
    <property type="match status" value="1"/>
</dbReference>
<feature type="domain" description="Type II secretion system protein GspF" evidence="8">
    <location>
        <begin position="11"/>
        <end position="122"/>
    </location>
</feature>
<keyword evidence="6 7" id="KW-0472">Membrane</keyword>
<feature type="transmembrane region" description="Helical" evidence="7">
    <location>
        <begin position="135"/>
        <end position="157"/>
    </location>
</feature>
<accession>A0A941DQ98</accession>
<keyword evidence="10" id="KW-1185">Reference proteome</keyword>
<evidence type="ECO:0000256" key="1">
    <source>
        <dbReference type="ARBA" id="ARBA00004651"/>
    </source>
</evidence>
<organism evidence="9 10">
    <name type="scientific">Undibacterium luofuense</name>
    <dbReference type="NCBI Taxonomy" id="2828733"/>
    <lineage>
        <taxon>Bacteria</taxon>
        <taxon>Pseudomonadati</taxon>
        <taxon>Pseudomonadota</taxon>
        <taxon>Betaproteobacteria</taxon>
        <taxon>Burkholderiales</taxon>
        <taxon>Oxalobacteraceae</taxon>
        <taxon>Undibacterium</taxon>
    </lineage>
</organism>
<evidence type="ECO:0000313" key="10">
    <source>
        <dbReference type="Proteomes" id="UP000680067"/>
    </source>
</evidence>
<evidence type="ECO:0000256" key="5">
    <source>
        <dbReference type="ARBA" id="ARBA00022989"/>
    </source>
</evidence>
<feature type="domain" description="Type II secretion system protein GspF" evidence="8">
    <location>
        <begin position="197"/>
        <end position="310"/>
    </location>
</feature>
<evidence type="ECO:0000256" key="6">
    <source>
        <dbReference type="ARBA" id="ARBA00023136"/>
    </source>
</evidence>
<keyword evidence="3" id="KW-1003">Cell membrane</keyword>
<dbReference type="RefSeq" id="WP_212689117.1">
    <property type="nucleotide sequence ID" value="NZ_JAGSPN010000015.1"/>
</dbReference>
<evidence type="ECO:0000256" key="2">
    <source>
        <dbReference type="ARBA" id="ARBA00005745"/>
    </source>
</evidence>
<dbReference type="PANTHER" id="PTHR30012:SF0">
    <property type="entry name" value="TYPE II SECRETION SYSTEM PROTEIN F-RELATED"/>
    <property type="match status" value="1"/>
</dbReference>
<dbReference type="Pfam" id="PF00482">
    <property type="entry name" value="T2SSF"/>
    <property type="match status" value="2"/>
</dbReference>
<dbReference type="GO" id="GO:0005886">
    <property type="term" value="C:plasma membrane"/>
    <property type="evidence" value="ECO:0007669"/>
    <property type="project" value="UniProtKB-SubCell"/>
</dbReference>
<comment type="caution">
    <text evidence="9">The sequence shown here is derived from an EMBL/GenBank/DDBJ whole genome shotgun (WGS) entry which is preliminary data.</text>
</comment>
<evidence type="ECO:0000259" key="8">
    <source>
        <dbReference type="Pfam" id="PF00482"/>
    </source>
</evidence>
<evidence type="ECO:0000256" key="4">
    <source>
        <dbReference type="ARBA" id="ARBA00022692"/>
    </source>
</evidence>
<proteinExistence type="inferred from homology"/>
<dbReference type="Proteomes" id="UP000680067">
    <property type="component" value="Unassembled WGS sequence"/>
</dbReference>
<protein>
    <submittedName>
        <fullName evidence="9">Type II secretion system F family protein</fullName>
    </submittedName>
</protein>
<dbReference type="EMBL" id="JAGSPN010000015">
    <property type="protein sequence ID" value="MBR7783844.1"/>
    <property type="molecule type" value="Genomic_DNA"/>
</dbReference>
<sequence>MLSFWLRAQLFTQLATLSGAGIAPVQAWGMIRLNRQVDPKLAQVKRALARGESIAKAGRKAGVLTPLEAALIGAGEGSGDPTGVLKKLGDYYTQRDTEWRQIRSRLTSPTLLAVAALLIPPIPQLYTGAMTAAAYFTHFFSVTGGVAALVLGGRWLWQRFERSKPAPERMVWDRLILSLPVIGGLHRRRCLADFWSALAMLEEAGVPLFEAFPMAVNVVNNGVLQQALAPVLQVLQKGQSLASALKASALFGADHLIIGMVHSGESAGRLAEHLQRVANAEQTALSDAQRRLADWLPRVVYALVAGWVIFQLIGGSGFHQRLPDVG</sequence>
<feature type="transmembrane region" description="Helical" evidence="7">
    <location>
        <begin position="299"/>
        <end position="318"/>
    </location>
</feature>
<evidence type="ECO:0000256" key="7">
    <source>
        <dbReference type="SAM" id="Phobius"/>
    </source>
</evidence>